<name>A0A7H0I5A0_9ACTN</name>
<organism evidence="1 2">
    <name type="scientific">Streptomyces genisteinicus</name>
    <dbReference type="NCBI Taxonomy" id="2768068"/>
    <lineage>
        <taxon>Bacteria</taxon>
        <taxon>Bacillati</taxon>
        <taxon>Actinomycetota</taxon>
        <taxon>Actinomycetes</taxon>
        <taxon>Kitasatosporales</taxon>
        <taxon>Streptomycetaceae</taxon>
        <taxon>Streptomyces</taxon>
    </lineage>
</organism>
<accession>A0A7H0I5A0</accession>
<dbReference type="RefSeq" id="WP_187745009.1">
    <property type="nucleotide sequence ID" value="NZ_CP060827.1"/>
</dbReference>
<protein>
    <submittedName>
        <fullName evidence="1">Uncharacterized protein</fullName>
    </submittedName>
</protein>
<dbReference type="Proteomes" id="UP000516230">
    <property type="component" value="Plasmid unnamed3"/>
</dbReference>
<geneLocation type="plasmid" evidence="1 2">
    <name>unnamed3</name>
</geneLocation>
<sequence>MPLDTITPDEMRIIITRIQPYLPRFLTLFEPGPHGVRFAFAQFTGRELRPVRPAVQDDANLRYVPEDEDPVEHRLRNEARHILDDVWEQAGEQWAQAAYVAELGDAVKDAPARWKTYRTERRALDDAFAFLRDPAASAEWPSALSRLIDAQDRTRAAATAFDTRAREIARVHDEHHGADITHDAALAAAGYPEAAEWPIARHADYDRAHHTDWGTRPLAETVRHLIEQQDTHITKINRLSGTAGR</sequence>
<dbReference type="KEGG" id="sgj:IAG43_33925"/>
<gene>
    <name evidence="1" type="ORF">IAG43_33925</name>
</gene>
<evidence type="ECO:0000313" key="2">
    <source>
        <dbReference type="Proteomes" id="UP000516230"/>
    </source>
</evidence>
<dbReference type="AlphaFoldDB" id="A0A7H0I5A0"/>
<proteinExistence type="predicted"/>
<evidence type="ECO:0000313" key="1">
    <source>
        <dbReference type="EMBL" id="QNP67966.1"/>
    </source>
</evidence>
<keyword evidence="2" id="KW-1185">Reference proteome</keyword>
<keyword evidence="1" id="KW-0614">Plasmid</keyword>
<reference evidence="1 2" key="1">
    <citation type="submission" date="2020-08" db="EMBL/GenBank/DDBJ databases">
        <title>A novel species.</title>
        <authorList>
            <person name="Gao J."/>
        </authorList>
    </citation>
    <scope>NUCLEOTIDE SEQUENCE [LARGE SCALE GENOMIC DNA]</scope>
    <source>
        <strain evidence="1 2">CRPJ-33</strain>
        <plasmid evidence="1 2">unnamed3</plasmid>
    </source>
</reference>
<dbReference type="EMBL" id="CP060827">
    <property type="protein sequence ID" value="QNP67966.1"/>
    <property type="molecule type" value="Genomic_DNA"/>
</dbReference>